<protein>
    <submittedName>
        <fullName evidence="1">Uncharacterized protein</fullName>
    </submittedName>
</protein>
<dbReference type="EMBL" id="GGEC01061040">
    <property type="protein sequence ID" value="MBX41524.1"/>
    <property type="molecule type" value="Transcribed_RNA"/>
</dbReference>
<organism evidence="1">
    <name type="scientific">Rhizophora mucronata</name>
    <name type="common">Asiatic mangrove</name>
    <dbReference type="NCBI Taxonomy" id="61149"/>
    <lineage>
        <taxon>Eukaryota</taxon>
        <taxon>Viridiplantae</taxon>
        <taxon>Streptophyta</taxon>
        <taxon>Embryophyta</taxon>
        <taxon>Tracheophyta</taxon>
        <taxon>Spermatophyta</taxon>
        <taxon>Magnoliopsida</taxon>
        <taxon>eudicotyledons</taxon>
        <taxon>Gunneridae</taxon>
        <taxon>Pentapetalae</taxon>
        <taxon>rosids</taxon>
        <taxon>fabids</taxon>
        <taxon>Malpighiales</taxon>
        <taxon>Rhizophoraceae</taxon>
        <taxon>Rhizophora</taxon>
    </lineage>
</organism>
<evidence type="ECO:0000313" key="1">
    <source>
        <dbReference type="EMBL" id="MBX41524.1"/>
    </source>
</evidence>
<sequence length="34" mass="3875">MVQKLAGELFYWGTSDLSTVHLNGFQSKFTWVLA</sequence>
<reference evidence="1" key="1">
    <citation type="submission" date="2018-02" db="EMBL/GenBank/DDBJ databases">
        <title>Rhizophora mucronata_Transcriptome.</title>
        <authorList>
            <person name="Meera S.P."/>
            <person name="Sreeshan A."/>
            <person name="Augustine A."/>
        </authorList>
    </citation>
    <scope>NUCLEOTIDE SEQUENCE</scope>
    <source>
        <tissue evidence="1">Leaf</tissue>
    </source>
</reference>
<proteinExistence type="predicted"/>
<dbReference type="AlphaFoldDB" id="A0A2P2NGE8"/>
<accession>A0A2P2NGE8</accession>
<name>A0A2P2NGE8_RHIMU</name>